<gene>
    <name evidence="3" type="ORF">GCM10017771_88440</name>
</gene>
<accession>A0A918ZRL3</accession>
<dbReference type="InterPro" id="IPR011008">
    <property type="entry name" value="Dimeric_a/b-barrel"/>
</dbReference>
<sequence length="459" mass="50812">MTERHAILSGSAFEEQIGYARAVVDGDWVHVSGTTGFDYATMTISDDVVEQAEQCLRNIEAALAEAKCTFADVVRVRYLLPDRADFERCWPVLRRCFGDVRPAATMLMCGLADPRMKIEIEVYARRRVPPHGDAMSDHSEAPFAPVEAYEPPYYVAVFTTVRTQDQSGYSETNARMEDLVKDVPGYLGMDHAQTPGGLGITVSYFRDADALTQWRTNTEHRAAQQRGRAEWYQSYTLHVAKVERSNGFTRAQDPQSPTAGRPTETTSATVPPQPHIERVGVSLPSLRESPGCANHTPNHCSAPHFSLGAEHHRLAGERVGEPVECRCARLGGVPASPRFRQEHVAELGLPGLRTNVSRTLRVAPIEKRDCADHRSVESDHEKARAPPGYLGHCAFELITRSRATEVGAHLWRGEQLDERRTVTGLGLAEYEPFGPDRSRWPGDGSELGHGGQPLARPWG</sequence>
<keyword evidence="4" id="KW-1185">Reference proteome</keyword>
<reference evidence="3" key="1">
    <citation type="journal article" date="2014" name="Int. J. Syst. Evol. Microbiol.">
        <title>Complete genome sequence of Corynebacterium casei LMG S-19264T (=DSM 44701T), isolated from a smear-ripened cheese.</title>
        <authorList>
            <consortium name="US DOE Joint Genome Institute (JGI-PGF)"/>
            <person name="Walter F."/>
            <person name="Albersmeier A."/>
            <person name="Kalinowski J."/>
            <person name="Ruckert C."/>
        </authorList>
    </citation>
    <scope>NUCLEOTIDE SEQUENCE</scope>
    <source>
        <strain evidence="3">CGMCC 4.7403</strain>
    </source>
</reference>
<dbReference type="Pfam" id="PF01042">
    <property type="entry name" value="Ribonuc_L-PSP"/>
    <property type="match status" value="1"/>
</dbReference>
<reference evidence="3" key="2">
    <citation type="submission" date="2020-09" db="EMBL/GenBank/DDBJ databases">
        <authorList>
            <person name="Sun Q."/>
            <person name="Zhou Y."/>
        </authorList>
    </citation>
    <scope>NUCLEOTIDE SEQUENCE</scope>
    <source>
        <strain evidence="3">CGMCC 4.7403</strain>
    </source>
</reference>
<dbReference type="InterPro" id="IPR007138">
    <property type="entry name" value="ABM_dom"/>
</dbReference>
<feature type="domain" description="ABM" evidence="2">
    <location>
        <begin position="153"/>
        <end position="225"/>
    </location>
</feature>
<dbReference type="Gene3D" id="3.30.70.100">
    <property type="match status" value="1"/>
</dbReference>
<dbReference type="AlphaFoldDB" id="A0A918ZRL3"/>
<dbReference type="PANTHER" id="PTHR43857:SF1">
    <property type="entry name" value="YJGH FAMILY PROTEIN"/>
    <property type="match status" value="1"/>
</dbReference>
<evidence type="ECO:0000313" key="4">
    <source>
        <dbReference type="Proteomes" id="UP000603227"/>
    </source>
</evidence>
<organism evidence="3 4">
    <name type="scientific">Streptomyces capitiformicae</name>
    <dbReference type="NCBI Taxonomy" id="2014920"/>
    <lineage>
        <taxon>Bacteria</taxon>
        <taxon>Bacillati</taxon>
        <taxon>Actinomycetota</taxon>
        <taxon>Actinomycetes</taxon>
        <taxon>Kitasatosporales</taxon>
        <taxon>Streptomycetaceae</taxon>
        <taxon>Streptomyces</taxon>
    </lineage>
</organism>
<dbReference type="EMBL" id="BNAT01000060">
    <property type="protein sequence ID" value="GHE64803.1"/>
    <property type="molecule type" value="Genomic_DNA"/>
</dbReference>
<evidence type="ECO:0000256" key="1">
    <source>
        <dbReference type="SAM" id="MobiDB-lite"/>
    </source>
</evidence>
<feature type="region of interest" description="Disordered" evidence="1">
    <location>
        <begin position="244"/>
        <end position="275"/>
    </location>
</feature>
<dbReference type="InterPro" id="IPR006175">
    <property type="entry name" value="YjgF/YER057c/UK114"/>
</dbReference>
<name>A0A918ZRL3_9ACTN</name>
<dbReference type="Gene3D" id="3.30.1330.40">
    <property type="entry name" value="RutC-like"/>
    <property type="match status" value="1"/>
</dbReference>
<dbReference type="CDD" id="cd06154">
    <property type="entry name" value="YjgF_YER057c_UK114_like_6"/>
    <property type="match status" value="1"/>
</dbReference>
<comment type="caution">
    <text evidence="3">The sequence shown here is derived from an EMBL/GenBank/DDBJ whole genome shotgun (WGS) entry which is preliminary data.</text>
</comment>
<protein>
    <recommendedName>
        <fullName evidence="2">ABM domain-containing protein</fullName>
    </recommendedName>
</protein>
<proteinExistence type="predicted"/>
<evidence type="ECO:0000313" key="3">
    <source>
        <dbReference type="EMBL" id="GHE64803.1"/>
    </source>
</evidence>
<dbReference type="Pfam" id="PF03992">
    <property type="entry name" value="ABM"/>
    <property type="match status" value="1"/>
</dbReference>
<dbReference type="SUPFAM" id="SSF54909">
    <property type="entry name" value="Dimeric alpha+beta barrel"/>
    <property type="match status" value="1"/>
</dbReference>
<dbReference type="SUPFAM" id="SSF55298">
    <property type="entry name" value="YjgF-like"/>
    <property type="match status" value="1"/>
</dbReference>
<dbReference type="PANTHER" id="PTHR43857">
    <property type="entry name" value="BLR7761 PROTEIN"/>
    <property type="match status" value="1"/>
</dbReference>
<dbReference type="Proteomes" id="UP000603227">
    <property type="component" value="Unassembled WGS sequence"/>
</dbReference>
<feature type="compositionally biased region" description="Polar residues" evidence="1">
    <location>
        <begin position="246"/>
        <end position="270"/>
    </location>
</feature>
<feature type="region of interest" description="Disordered" evidence="1">
    <location>
        <begin position="433"/>
        <end position="459"/>
    </location>
</feature>
<evidence type="ECO:0000259" key="2">
    <source>
        <dbReference type="Pfam" id="PF03992"/>
    </source>
</evidence>
<dbReference type="InterPro" id="IPR035959">
    <property type="entry name" value="RutC-like_sf"/>
</dbReference>